<dbReference type="Pfam" id="PF16186">
    <property type="entry name" value="Arm_3"/>
    <property type="match status" value="1"/>
</dbReference>
<evidence type="ECO:0000256" key="4">
    <source>
        <dbReference type="PROSITE-ProRule" id="PRU00259"/>
    </source>
</evidence>
<evidence type="ECO:0000313" key="7">
    <source>
        <dbReference type="Proteomes" id="UP000747542"/>
    </source>
</evidence>
<feature type="compositionally biased region" description="Low complexity" evidence="5">
    <location>
        <begin position="222"/>
        <end position="245"/>
    </location>
</feature>
<gene>
    <name evidence="6" type="primary">Kpna4-L2</name>
    <name evidence="6" type="ORF">Hamer_G012008</name>
</gene>
<feature type="repeat" description="ARM" evidence="4">
    <location>
        <begin position="388"/>
        <end position="415"/>
    </location>
</feature>
<feature type="compositionally biased region" description="Basic and acidic residues" evidence="5">
    <location>
        <begin position="19"/>
        <end position="48"/>
    </location>
</feature>
<dbReference type="Proteomes" id="UP000747542">
    <property type="component" value="Unassembled WGS sequence"/>
</dbReference>
<dbReference type="Gene3D" id="1.25.10.10">
    <property type="entry name" value="Leucine-rich Repeat Variant"/>
    <property type="match status" value="1"/>
</dbReference>
<feature type="compositionally biased region" description="Low complexity" evidence="5">
    <location>
        <begin position="63"/>
        <end position="76"/>
    </location>
</feature>
<accession>A0A8J5JG89</accession>
<dbReference type="SMART" id="SM00185">
    <property type="entry name" value="ARM"/>
    <property type="match status" value="7"/>
</dbReference>
<keyword evidence="3" id="KW-0653">Protein transport</keyword>
<dbReference type="Pfam" id="PF00514">
    <property type="entry name" value="Arm"/>
    <property type="match status" value="5"/>
</dbReference>
<name>A0A8J5JG89_HOMAM</name>
<feature type="region of interest" description="Disordered" evidence="5">
    <location>
        <begin position="1"/>
        <end position="305"/>
    </location>
</feature>
<comment type="similarity">
    <text evidence="1">Belongs to the importin alpha family.</text>
</comment>
<feature type="compositionally biased region" description="Basic and acidic residues" evidence="5">
    <location>
        <begin position="264"/>
        <end position="273"/>
    </location>
</feature>
<feature type="compositionally biased region" description="Basic and acidic residues" evidence="5">
    <location>
        <begin position="177"/>
        <end position="221"/>
    </location>
</feature>
<feature type="compositionally biased region" description="Basic and acidic residues" evidence="5">
    <location>
        <begin position="119"/>
        <end position="131"/>
    </location>
</feature>
<dbReference type="EMBL" id="JAHLQT010040257">
    <property type="protein sequence ID" value="KAG7155876.1"/>
    <property type="molecule type" value="Genomic_DNA"/>
</dbReference>
<keyword evidence="7" id="KW-1185">Reference proteome</keyword>
<feature type="compositionally biased region" description="Polar residues" evidence="5">
    <location>
        <begin position="143"/>
        <end position="154"/>
    </location>
</feature>
<evidence type="ECO:0000256" key="3">
    <source>
        <dbReference type="ARBA" id="ARBA00022927"/>
    </source>
</evidence>
<dbReference type="PANTHER" id="PTHR23316">
    <property type="entry name" value="IMPORTIN ALPHA"/>
    <property type="match status" value="1"/>
</dbReference>
<feature type="compositionally biased region" description="Basic and acidic residues" evidence="5">
    <location>
        <begin position="87"/>
        <end position="98"/>
    </location>
</feature>
<feature type="compositionally biased region" description="Basic and acidic residues" evidence="5">
    <location>
        <begin position="246"/>
        <end position="256"/>
    </location>
</feature>
<dbReference type="InterPro" id="IPR016024">
    <property type="entry name" value="ARM-type_fold"/>
</dbReference>
<comment type="caution">
    <text evidence="6">The sequence shown here is derived from an EMBL/GenBank/DDBJ whole genome shotgun (WGS) entry which is preliminary data.</text>
</comment>
<evidence type="ECO:0000256" key="1">
    <source>
        <dbReference type="ARBA" id="ARBA00010394"/>
    </source>
</evidence>
<dbReference type="InterPro" id="IPR000225">
    <property type="entry name" value="Armadillo"/>
</dbReference>
<dbReference type="GO" id="GO:0015031">
    <property type="term" value="P:protein transport"/>
    <property type="evidence" value="ECO:0007669"/>
    <property type="project" value="UniProtKB-KW"/>
</dbReference>
<protein>
    <submittedName>
        <fullName evidence="6">Importin subunit alpha-3-like 2</fullName>
    </submittedName>
</protein>
<evidence type="ECO:0000313" key="6">
    <source>
        <dbReference type="EMBL" id="KAG7155876.1"/>
    </source>
</evidence>
<dbReference type="InterPro" id="IPR011989">
    <property type="entry name" value="ARM-like"/>
</dbReference>
<dbReference type="InterPro" id="IPR032413">
    <property type="entry name" value="Arm_3"/>
</dbReference>
<dbReference type="SUPFAM" id="SSF48371">
    <property type="entry name" value="ARM repeat"/>
    <property type="match status" value="1"/>
</dbReference>
<evidence type="ECO:0000256" key="5">
    <source>
        <dbReference type="SAM" id="MobiDB-lite"/>
    </source>
</evidence>
<organism evidence="6 7">
    <name type="scientific">Homarus americanus</name>
    <name type="common">American lobster</name>
    <dbReference type="NCBI Taxonomy" id="6706"/>
    <lineage>
        <taxon>Eukaryota</taxon>
        <taxon>Metazoa</taxon>
        <taxon>Ecdysozoa</taxon>
        <taxon>Arthropoda</taxon>
        <taxon>Crustacea</taxon>
        <taxon>Multicrustacea</taxon>
        <taxon>Malacostraca</taxon>
        <taxon>Eumalacostraca</taxon>
        <taxon>Eucarida</taxon>
        <taxon>Decapoda</taxon>
        <taxon>Pleocyemata</taxon>
        <taxon>Astacidea</taxon>
        <taxon>Nephropoidea</taxon>
        <taxon>Nephropidae</taxon>
        <taxon>Homarus</taxon>
    </lineage>
</organism>
<proteinExistence type="inferred from homology"/>
<reference evidence="6" key="1">
    <citation type="journal article" date="2021" name="Sci. Adv.">
        <title>The American lobster genome reveals insights on longevity, neural, and immune adaptations.</title>
        <authorList>
            <person name="Polinski J.M."/>
            <person name="Zimin A.V."/>
            <person name="Clark K.F."/>
            <person name="Kohn A.B."/>
            <person name="Sadowski N."/>
            <person name="Timp W."/>
            <person name="Ptitsyn A."/>
            <person name="Khanna P."/>
            <person name="Romanova D.Y."/>
            <person name="Williams P."/>
            <person name="Greenwood S.J."/>
            <person name="Moroz L.L."/>
            <person name="Walt D.R."/>
            <person name="Bodnar A.G."/>
        </authorList>
    </citation>
    <scope>NUCLEOTIDE SEQUENCE</scope>
    <source>
        <strain evidence="6">GMGI-L3</strain>
    </source>
</reference>
<feature type="compositionally biased region" description="Acidic residues" evidence="5">
    <location>
        <begin position="280"/>
        <end position="305"/>
    </location>
</feature>
<keyword evidence="2" id="KW-0813">Transport</keyword>
<feature type="compositionally biased region" description="Low complexity" evidence="5">
    <location>
        <begin position="155"/>
        <end position="176"/>
    </location>
</feature>
<evidence type="ECO:0000256" key="2">
    <source>
        <dbReference type="ARBA" id="ARBA00022448"/>
    </source>
</evidence>
<dbReference type="AlphaFoldDB" id="A0A8J5JG89"/>
<sequence length="705" mass="78900">MSFRHPSTIRLTPAMQRRFSKENEKKKSTKVNEEKLNLKSIRERRERLQAILQSRRLPPLMPTPSSSRSNSNTKNPHQPSNMTLSPHWKEKEQPKPERQPTPQPNISNLRLTPLPSRGGHSDRLPDIRQGQEQEQPDDDVQRPATQEHLQQMHDQMTQDIQQLMQQQMQQMQQLLNQKKEQQLRKQKKQEQLEQEHMQQRAQEAHEEENRKRTEEEEKPQEQPETGESTTPTADEGATADTAADTAADKTQEKEDTSQEAAANVEEKHEKEDQEGATTEEGGEREGEEEEGVGQEAEEDDISDEVNDIVEGIKSGDYRLQLSNTERARVHLSSNNPPTNQFIRAGILPPLIACMEKGDSPELQMEAAWAVTNIASGTSDHTWAVVDSGAVGVLVRLLSSPDMGVKEQAVWALGNIVGDGAECRDRAIQEGIIRPLINLLYVTMPLSLRRQVCWVITNLFRVKNPIVSPEERKECAHALKDLAITELVESGLVRDMVQRLYSDHDRVVTAALRATGSVAAGTNEQTDAVVQAGALPIYREMLSHTNPGVAREAAWILSNITAGTTRHIQLVMDVQVVPALISAVEKNDAELRKEATWALSNLTAGCSTEQVDVLVNTGVLKCLCGVLAGDDPGMVLVALDAINNIFKKTEKDEATARIVESYGGLETLKSLQSHQEMQISKMAKYLLKAYFQDGQEDEEEQEEKQQ</sequence>
<dbReference type="PROSITE" id="PS50176">
    <property type="entry name" value="ARM_REPEAT"/>
    <property type="match status" value="1"/>
</dbReference>